<sequence>MHYIWQHYKNMVNRNCLGNTEQLHGLPYWSNRLFAAIMTYFLPLCLVTLIPGEYMSIANQFYALAVFLLFIVVAIWAVALLPGIGIPARKSLLIAFLYMLAIFLLYYLGWYGPGLLYLLAITFVCLLIFHGKHPFCTVYMNMLICISVGVCIQFKLLSNGIALQYTIGSWIVASVNLVVLSATIAKLLPALFNGLQQSNNRYETVAQATSDTIWDWDIISDTIQYNYGMNQVFGYKLSEIANVNNWWNTKLHPDDAEKVTGGLALAFTSKSNHLQLDYRFLCADGKYKHILDRALIIRDESGKPVRVIGAMQDVTRQKEEEQWLRLTESVLKYATDAVLIFEAEANENQQRKLVYANEAFTNITGYSQQETIGMVTDVLWGNNNAAAAQNNLMTTFDQQAAFEVEVINYKKNGERFWSSKSISPVKDSAGKTTHWISIERDVTQTKNHVTAIEKQNIKLKEIAWTQAHTVRTPVARLIGLVDLLLDENTQSTDYDQVLNFISVSVHELDNIILGIVQKSENEQINLMPRLDN</sequence>
<name>A0A5B8W6L3_9SPHI</name>
<comment type="catalytic activity">
    <reaction evidence="1">
        <text>ATP + protein L-histidine = ADP + protein N-phospho-L-histidine.</text>
        <dbReference type="EC" id="2.7.13.3"/>
    </reaction>
</comment>
<keyword evidence="4" id="KW-0808">Transferase</keyword>
<dbReference type="PROSITE" id="PS50112">
    <property type="entry name" value="PAS"/>
    <property type="match status" value="2"/>
</dbReference>
<feature type="domain" description="PAC" evidence="8">
    <location>
        <begin position="274"/>
        <end position="326"/>
    </location>
</feature>
<feature type="transmembrane region" description="Helical" evidence="6">
    <location>
        <begin position="91"/>
        <end position="108"/>
    </location>
</feature>
<dbReference type="Proteomes" id="UP000321362">
    <property type="component" value="Chromosome"/>
</dbReference>
<dbReference type="NCBIfam" id="TIGR00229">
    <property type="entry name" value="sensory_box"/>
    <property type="match status" value="2"/>
</dbReference>
<evidence type="ECO:0000259" key="7">
    <source>
        <dbReference type="PROSITE" id="PS50112"/>
    </source>
</evidence>
<keyword evidence="6" id="KW-1133">Transmembrane helix</keyword>
<keyword evidence="10" id="KW-1185">Reference proteome</keyword>
<protein>
    <recommendedName>
        <fullName evidence="2">histidine kinase</fullName>
        <ecNumber evidence="2">2.7.13.3</ecNumber>
    </recommendedName>
</protein>
<dbReference type="CDD" id="cd00130">
    <property type="entry name" value="PAS"/>
    <property type="match status" value="2"/>
</dbReference>
<keyword evidence="3" id="KW-0597">Phosphoprotein</keyword>
<dbReference type="SMART" id="SM00091">
    <property type="entry name" value="PAS"/>
    <property type="match status" value="2"/>
</dbReference>
<evidence type="ECO:0000256" key="2">
    <source>
        <dbReference type="ARBA" id="ARBA00012438"/>
    </source>
</evidence>
<feature type="transmembrane region" description="Helical" evidence="6">
    <location>
        <begin position="33"/>
        <end position="50"/>
    </location>
</feature>
<dbReference type="AlphaFoldDB" id="A0A5B8W6L3"/>
<keyword evidence="6" id="KW-0812">Transmembrane</keyword>
<dbReference type="Pfam" id="PF08447">
    <property type="entry name" value="PAS_3"/>
    <property type="match status" value="1"/>
</dbReference>
<evidence type="ECO:0000256" key="1">
    <source>
        <dbReference type="ARBA" id="ARBA00000085"/>
    </source>
</evidence>
<dbReference type="PANTHER" id="PTHR43304">
    <property type="entry name" value="PHYTOCHROME-LIKE PROTEIN CPH1"/>
    <property type="match status" value="1"/>
</dbReference>
<dbReference type="SUPFAM" id="SSF47384">
    <property type="entry name" value="Homodimeric domain of signal transducing histidine kinase"/>
    <property type="match status" value="1"/>
</dbReference>
<dbReference type="KEGG" id="mgk:FSB76_25250"/>
<dbReference type="GO" id="GO:0000155">
    <property type="term" value="F:phosphorelay sensor kinase activity"/>
    <property type="evidence" value="ECO:0007669"/>
    <property type="project" value="InterPro"/>
</dbReference>
<dbReference type="InterPro" id="IPR000700">
    <property type="entry name" value="PAS-assoc_C"/>
</dbReference>
<evidence type="ECO:0000256" key="6">
    <source>
        <dbReference type="SAM" id="Phobius"/>
    </source>
</evidence>
<proteinExistence type="predicted"/>
<dbReference type="SUPFAM" id="SSF55785">
    <property type="entry name" value="PYP-like sensor domain (PAS domain)"/>
    <property type="match status" value="2"/>
</dbReference>
<dbReference type="InterPro" id="IPR052162">
    <property type="entry name" value="Sensor_kinase/Photoreceptor"/>
</dbReference>
<keyword evidence="5" id="KW-0418">Kinase</keyword>
<feature type="transmembrane region" description="Helical" evidence="6">
    <location>
        <begin position="138"/>
        <end position="158"/>
    </location>
</feature>
<gene>
    <name evidence="9" type="ORF">FSB76_25250</name>
</gene>
<dbReference type="InterPro" id="IPR036097">
    <property type="entry name" value="HisK_dim/P_sf"/>
</dbReference>
<feature type="domain" description="PAS" evidence="7">
    <location>
        <begin position="330"/>
        <end position="373"/>
    </location>
</feature>
<evidence type="ECO:0000313" key="10">
    <source>
        <dbReference type="Proteomes" id="UP000321362"/>
    </source>
</evidence>
<feature type="transmembrane region" description="Helical" evidence="6">
    <location>
        <begin position="62"/>
        <end position="84"/>
    </location>
</feature>
<feature type="transmembrane region" description="Helical" evidence="6">
    <location>
        <begin position="114"/>
        <end position="131"/>
    </location>
</feature>
<dbReference type="PROSITE" id="PS50113">
    <property type="entry name" value="PAC"/>
    <property type="match status" value="2"/>
</dbReference>
<dbReference type="EMBL" id="CP042437">
    <property type="protein sequence ID" value="QEC79097.1"/>
    <property type="molecule type" value="Genomic_DNA"/>
</dbReference>
<dbReference type="InterPro" id="IPR013655">
    <property type="entry name" value="PAS_fold_3"/>
</dbReference>
<dbReference type="EC" id="2.7.13.3" evidence="2"/>
<evidence type="ECO:0000313" key="9">
    <source>
        <dbReference type="EMBL" id="QEC79097.1"/>
    </source>
</evidence>
<feature type="transmembrane region" description="Helical" evidence="6">
    <location>
        <begin position="170"/>
        <end position="192"/>
    </location>
</feature>
<evidence type="ECO:0000256" key="5">
    <source>
        <dbReference type="ARBA" id="ARBA00022777"/>
    </source>
</evidence>
<evidence type="ECO:0000256" key="3">
    <source>
        <dbReference type="ARBA" id="ARBA00022553"/>
    </source>
</evidence>
<dbReference type="Pfam" id="PF20969">
    <property type="entry name" value="MASE11"/>
    <property type="match status" value="1"/>
</dbReference>
<dbReference type="InterPro" id="IPR035965">
    <property type="entry name" value="PAS-like_dom_sf"/>
</dbReference>
<dbReference type="InterPro" id="IPR048437">
    <property type="entry name" value="MASE11"/>
</dbReference>
<dbReference type="InterPro" id="IPR000014">
    <property type="entry name" value="PAS"/>
</dbReference>
<keyword evidence="6" id="KW-0472">Membrane</keyword>
<evidence type="ECO:0000256" key="4">
    <source>
        <dbReference type="ARBA" id="ARBA00022679"/>
    </source>
</evidence>
<dbReference type="Gene3D" id="3.30.450.20">
    <property type="entry name" value="PAS domain"/>
    <property type="match status" value="2"/>
</dbReference>
<accession>A0A5B8W6L3</accession>
<organism evidence="9 10">
    <name type="scientific">Mucilaginibacter ginsenosidivorax</name>
    <dbReference type="NCBI Taxonomy" id="862126"/>
    <lineage>
        <taxon>Bacteria</taxon>
        <taxon>Pseudomonadati</taxon>
        <taxon>Bacteroidota</taxon>
        <taxon>Sphingobacteriia</taxon>
        <taxon>Sphingobacteriales</taxon>
        <taxon>Sphingobacteriaceae</taxon>
        <taxon>Mucilaginibacter</taxon>
    </lineage>
</organism>
<dbReference type="SMART" id="SM00086">
    <property type="entry name" value="PAC"/>
    <property type="match status" value="2"/>
</dbReference>
<dbReference type="PANTHER" id="PTHR43304:SF1">
    <property type="entry name" value="PAC DOMAIN-CONTAINING PROTEIN"/>
    <property type="match status" value="1"/>
</dbReference>
<dbReference type="InterPro" id="IPR001610">
    <property type="entry name" value="PAC"/>
</dbReference>
<feature type="domain" description="PAC" evidence="8">
    <location>
        <begin position="400"/>
        <end position="454"/>
    </location>
</feature>
<feature type="domain" description="PAS" evidence="7">
    <location>
        <begin position="198"/>
        <end position="270"/>
    </location>
</feature>
<dbReference type="Pfam" id="PF13426">
    <property type="entry name" value="PAS_9"/>
    <property type="match status" value="1"/>
</dbReference>
<evidence type="ECO:0000259" key="8">
    <source>
        <dbReference type="PROSITE" id="PS50113"/>
    </source>
</evidence>
<reference evidence="9 10" key="1">
    <citation type="journal article" date="2013" name="J. Microbiol.">
        <title>Mucilaginibacter ginsenosidivorax sp. nov., with ginsenoside converting activity isolated from sediment.</title>
        <authorList>
            <person name="Kim J.K."/>
            <person name="Choi T.E."/>
            <person name="Liu Q.M."/>
            <person name="Park H.Y."/>
            <person name="Yi T.H."/>
            <person name="Yoon M.H."/>
            <person name="Kim S.C."/>
            <person name="Im W.T."/>
        </authorList>
    </citation>
    <scope>NUCLEOTIDE SEQUENCE [LARGE SCALE GENOMIC DNA]</scope>
    <source>
        <strain evidence="9 10">KHI28</strain>
    </source>
</reference>